<feature type="transmembrane region" description="Helical" evidence="9">
    <location>
        <begin position="186"/>
        <end position="208"/>
    </location>
</feature>
<dbReference type="GO" id="GO:0016787">
    <property type="term" value="F:hydrolase activity"/>
    <property type="evidence" value="ECO:0007669"/>
    <property type="project" value="TreeGrafter"/>
</dbReference>
<dbReference type="RefSeq" id="WP_109457064.1">
    <property type="nucleotide sequence ID" value="NZ_QFBC01000002.1"/>
</dbReference>
<evidence type="ECO:0000256" key="5">
    <source>
        <dbReference type="ARBA" id="ARBA00022692"/>
    </source>
</evidence>
<feature type="transmembrane region" description="Helical" evidence="9">
    <location>
        <begin position="316"/>
        <end position="334"/>
    </location>
</feature>
<dbReference type="Gene3D" id="2.120.10.30">
    <property type="entry name" value="TolB, C-terminal domain"/>
    <property type="match status" value="1"/>
</dbReference>
<evidence type="ECO:0000256" key="3">
    <source>
        <dbReference type="ARBA" id="ARBA00022475"/>
    </source>
</evidence>
<evidence type="ECO:0000313" key="11">
    <source>
        <dbReference type="EMBL" id="PWE56960.1"/>
    </source>
</evidence>
<keyword evidence="12" id="KW-1185">Reference proteome</keyword>
<dbReference type="FunFam" id="2.120.10.30:FF:000066">
    <property type="entry name" value="ABC transporter permease protein"/>
    <property type="match status" value="1"/>
</dbReference>
<evidence type="ECO:0000256" key="8">
    <source>
        <dbReference type="ARBA" id="ARBA00023180"/>
    </source>
</evidence>
<protein>
    <submittedName>
        <fullName evidence="11">ABC transporter permease</fullName>
    </submittedName>
</protein>
<dbReference type="Pfam" id="PF03088">
    <property type="entry name" value="Str_synth"/>
    <property type="match status" value="1"/>
</dbReference>
<dbReference type="Pfam" id="PF02653">
    <property type="entry name" value="BPD_transp_2"/>
    <property type="match status" value="1"/>
</dbReference>
<feature type="domain" description="Strictosidine synthase conserved region" evidence="10">
    <location>
        <begin position="486"/>
        <end position="572"/>
    </location>
</feature>
<dbReference type="AlphaFoldDB" id="A0A2U2DUI1"/>
<reference evidence="11 12" key="1">
    <citation type="submission" date="2018-05" db="EMBL/GenBank/DDBJ databases">
        <title>The draft genome of strain NS-104.</title>
        <authorList>
            <person name="Hang P."/>
            <person name="Jiang J."/>
        </authorList>
    </citation>
    <scope>NUCLEOTIDE SEQUENCE [LARGE SCALE GENOMIC DNA]</scope>
    <source>
        <strain evidence="11 12">NS-104</strain>
    </source>
</reference>
<comment type="similarity">
    <text evidence="2">Belongs to the strictosidine synthase family.</text>
</comment>
<keyword evidence="7 9" id="KW-0472">Membrane</keyword>
<evidence type="ECO:0000256" key="2">
    <source>
        <dbReference type="ARBA" id="ARBA00009191"/>
    </source>
</evidence>
<keyword evidence="4" id="KW-0597">Phosphoprotein</keyword>
<evidence type="ECO:0000259" key="10">
    <source>
        <dbReference type="Pfam" id="PF03088"/>
    </source>
</evidence>
<proteinExistence type="inferred from homology"/>
<dbReference type="Pfam" id="PF20067">
    <property type="entry name" value="SSL_N"/>
    <property type="match status" value="1"/>
</dbReference>
<dbReference type="InterPro" id="IPR018119">
    <property type="entry name" value="Strictosidine_synth_cons-reg"/>
</dbReference>
<feature type="transmembrane region" description="Helical" evidence="9">
    <location>
        <begin position="145"/>
        <end position="166"/>
    </location>
</feature>
<dbReference type="Proteomes" id="UP000245252">
    <property type="component" value="Unassembled WGS sequence"/>
</dbReference>
<dbReference type="CDD" id="cd06579">
    <property type="entry name" value="TM_PBP1_transp_AraH_like"/>
    <property type="match status" value="1"/>
</dbReference>
<keyword evidence="8" id="KW-0325">Glycoprotein</keyword>
<evidence type="ECO:0000256" key="7">
    <source>
        <dbReference type="ARBA" id="ARBA00023136"/>
    </source>
</evidence>
<keyword evidence="5 9" id="KW-0812">Transmembrane</keyword>
<organism evidence="11 12">
    <name type="scientific">Metarhizobium album</name>
    <dbReference type="NCBI Taxonomy" id="2182425"/>
    <lineage>
        <taxon>Bacteria</taxon>
        <taxon>Pseudomonadati</taxon>
        <taxon>Pseudomonadota</taxon>
        <taxon>Alphaproteobacteria</taxon>
        <taxon>Hyphomicrobiales</taxon>
        <taxon>Rhizobiaceae</taxon>
        <taxon>Metarhizobium</taxon>
    </lineage>
</organism>
<dbReference type="InterPro" id="IPR011042">
    <property type="entry name" value="6-blade_b-propeller_TolB-like"/>
</dbReference>
<comment type="subcellular location">
    <subcellularLocation>
        <location evidence="1">Cell membrane</location>
        <topology evidence="1">Multi-pass membrane protein</topology>
    </subcellularLocation>
</comment>
<evidence type="ECO:0000313" key="12">
    <source>
        <dbReference type="Proteomes" id="UP000245252"/>
    </source>
</evidence>
<evidence type="ECO:0000256" key="1">
    <source>
        <dbReference type="ARBA" id="ARBA00004651"/>
    </source>
</evidence>
<feature type="transmembrane region" description="Helical" evidence="9">
    <location>
        <begin position="32"/>
        <end position="51"/>
    </location>
</feature>
<feature type="transmembrane region" description="Helical" evidence="9">
    <location>
        <begin position="270"/>
        <end position="288"/>
    </location>
</feature>
<evidence type="ECO:0000256" key="6">
    <source>
        <dbReference type="ARBA" id="ARBA00022989"/>
    </source>
</evidence>
<feature type="transmembrane region" description="Helical" evidence="9">
    <location>
        <begin position="234"/>
        <end position="258"/>
    </location>
</feature>
<dbReference type="InterPro" id="IPR001851">
    <property type="entry name" value="ABC_transp_permease"/>
</dbReference>
<dbReference type="PANTHER" id="PTHR10426">
    <property type="entry name" value="STRICTOSIDINE SYNTHASE-RELATED"/>
    <property type="match status" value="1"/>
</dbReference>
<feature type="transmembrane region" description="Helical" evidence="9">
    <location>
        <begin position="116"/>
        <end position="138"/>
    </location>
</feature>
<dbReference type="PANTHER" id="PTHR10426:SF88">
    <property type="entry name" value="ADIPOCYTE PLASMA MEMBRANE-ASSOCIATED PROTEIN HEMOMUCIN-RELATED"/>
    <property type="match status" value="1"/>
</dbReference>
<dbReference type="GO" id="GO:0022857">
    <property type="term" value="F:transmembrane transporter activity"/>
    <property type="evidence" value="ECO:0007669"/>
    <property type="project" value="InterPro"/>
</dbReference>
<dbReference type="OrthoDB" id="9775406at2"/>
<keyword evidence="3" id="KW-1003">Cell membrane</keyword>
<dbReference type="EMBL" id="QFBC01000002">
    <property type="protein sequence ID" value="PWE56960.1"/>
    <property type="molecule type" value="Genomic_DNA"/>
</dbReference>
<evidence type="ECO:0000256" key="4">
    <source>
        <dbReference type="ARBA" id="ARBA00022553"/>
    </source>
</evidence>
<comment type="caution">
    <text evidence="11">The sequence shown here is derived from an EMBL/GenBank/DDBJ whole genome shotgun (WGS) entry which is preliminary data.</text>
</comment>
<sequence>MTAHIEQAPLVRRVFWRLAPTRLFADLISKSWMESVIPFVLFVGIFTYLYIANPAFGTIGNLQSISASFSEFAFPAIAVGLTLISGGIDLSVGAIFALVDFAVLFMIGVWGLPTWLAILLAIALGGVIGAINGFLIGFMKTRPVLTTLVALIIYRSIFNLITLNYSEELAVIYIEDPTWNFIATGRILGAPVSAATLVIFAVVAHVILRNTKLGWRVAAVGSSKKAARHAGINYPLVLFLTYCGAGMVTALGAIFYAARLGSVAGPTGQGLEIQALSAVVVGGISLAGGRGTVARAVLGAAIVFLIQNGLTNIGLPGYFTAGILGFVVILAVGADIRWEKNKGKAIEKTLVNPIVFSFASTPDTSPGSQSPLALNDRLKDAEGLAVGLIEGPEDVVVDRLGRIYTGERQGRIIRFSPPYFNEREVFARIGGRPLGLVFDKDENLIVCVAGMGLFQVDQQGKVEKLTDRTTRNWLSILDNSRLRMADDLDIAPDGKIYFSDATDRFDLHDWTYDSLEGRGNGRLCVYDPATKKTRTISHGLNFANGICLAHDGRSVFVAETWAARVRRYWLEGPKKGKLEVFLDNLAGVPDNINRASDGTYWMAFAGMRSPMYDISMRHPGVRLRMLKQLPRDEWLFPSMNHGCLVKFDESGRILESYWDKKAEKHPMLTSMREHKGYLYLGGLENNRIGRIQLPDADQNWTAHDSYWGKS</sequence>
<accession>A0A2U2DUI1</accession>
<dbReference type="SUPFAM" id="SSF63829">
    <property type="entry name" value="Calcium-dependent phosphotriesterase"/>
    <property type="match status" value="1"/>
</dbReference>
<keyword evidence="6 9" id="KW-1133">Transmembrane helix</keyword>
<evidence type="ECO:0000256" key="9">
    <source>
        <dbReference type="SAM" id="Phobius"/>
    </source>
</evidence>
<name>A0A2U2DUI1_9HYPH</name>
<dbReference type="GO" id="GO:0005886">
    <property type="term" value="C:plasma membrane"/>
    <property type="evidence" value="ECO:0007669"/>
    <property type="project" value="UniProtKB-SubCell"/>
</dbReference>
<gene>
    <name evidence="11" type="ORF">DEM27_04760</name>
</gene>